<name>A0A816BH99_9BILA</name>
<dbReference type="EMBL" id="CAJNOI010001179">
    <property type="protein sequence ID" value="CAF1390434.1"/>
    <property type="molecule type" value="Genomic_DNA"/>
</dbReference>
<sequence length="107" mass="12585">MKLFQYDIIVKIIENDSFLEKTLNKIHFSFLKRHQHLSEQFDIFQNKIPLSNLISLPCNCYYIDGTQNGLTYLIQSFPIVRGRTYDISFWLQNNRNGPNLADVLVDS</sequence>
<proteinExistence type="predicted"/>
<dbReference type="EMBL" id="CAJNOM010001512">
    <property type="protein sequence ID" value="CAF1610820.1"/>
    <property type="molecule type" value="Genomic_DNA"/>
</dbReference>
<accession>A0A816BH99</accession>
<reference evidence="2" key="1">
    <citation type="submission" date="2021-02" db="EMBL/GenBank/DDBJ databases">
        <authorList>
            <person name="Nowell W R."/>
        </authorList>
    </citation>
    <scope>NUCLEOTIDE SEQUENCE</scope>
</reference>
<organism evidence="2 3">
    <name type="scientific">Adineta steineri</name>
    <dbReference type="NCBI Taxonomy" id="433720"/>
    <lineage>
        <taxon>Eukaryota</taxon>
        <taxon>Metazoa</taxon>
        <taxon>Spiralia</taxon>
        <taxon>Gnathifera</taxon>
        <taxon>Rotifera</taxon>
        <taxon>Eurotatoria</taxon>
        <taxon>Bdelloidea</taxon>
        <taxon>Adinetida</taxon>
        <taxon>Adinetidae</taxon>
        <taxon>Adineta</taxon>
    </lineage>
</organism>
<protein>
    <submittedName>
        <fullName evidence="2">Uncharacterized protein</fullName>
    </submittedName>
</protein>
<gene>
    <name evidence="1" type="ORF">BJG266_LOCUS37082</name>
    <name evidence="2" type="ORF">QVE165_LOCUS54019</name>
</gene>
<evidence type="ECO:0000313" key="3">
    <source>
        <dbReference type="Proteomes" id="UP000663832"/>
    </source>
</evidence>
<evidence type="ECO:0000313" key="2">
    <source>
        <dbReference type="EMBL" id="CAF1610820.1"/>
    </source>
</evidence>
<keyword evidence="3" id="KW-1185">Reference proteome</keyword>
<dbReference type="Proteomes" id="UP000663877">
    <property type="component" value="Unassembled WGS sequence"/>
</dbReference>
<comment type="caution">
    <text evidence="2">The sequence shown here is derived from an EMBL/GenBank/DDBJ whole genome shotgun (WGS) entry which is preliminary data.</text>
</comment>
<dbReference type="OrthoDB" id="10046599at2759"/>
<evidence type="ECO:0000313" key="1">
    <source>
        <dbReference type="EMBL" id="CAF1390434.1"/>
    </source>
</evidence>
<dbReference type="Proteomes" id="UP000663832">
    <property type="component" value="Unassembled WGS sequence"/>
</dbReference>
<dbReference type="AlphaFoldDB" id="A0A816BH99"/>